<reference evidence="2 3" key="1">
    <citation type="submission" date="2017-03" db="EMBL/GenBank/DDBJ databases">
        <authorList>
            <person name="Afonso C.L."/>
            <person name="Miller P.J."/>
            <person name="Scott M.A."/>
            <person name="Spackman E."/>
            <person name="Goraichik I."/>
            <person name="Dimitrov K.M."/>
            <person name="Suarez D.L."/>
            <person name="Swayne D.E."/>
        </authorList>
    </citation>
    <scope>NUCLEOTIDE SEQUENCE [LARGE SCALE GENOMIC DNA]</scope>
    <source>
        <strain evidence="2 3">CECT 8367</strain>
    </source>
</reference>
<dbReference type="RefSeq" id="WP_085897872.1">
    <property type="nucleotide sequence ID" value="NZ_FWFY01000019.1"/>
</dbReference>
<organism evidence="2 3">
    <name type="scientific">Limimaricola soesokkakensis</name>
    <dbReference type="NCBI Taxonomy" id="1343159"/>
    <lineage>
        <taxon>Bacteria</taxon>
        <taxon>Pseudomonadati</taxon>
        <taxon>Pseudomonadota</taxon>
        <taxon>Alphaproteobacteria</taxon>
        <taxon>Rhodobacterales</taxon>
        <taxon>Paracoccaceae</taxon>
        <taxon>Limimaricola</taxon>
    </lineage>
</organism>
<dbReference type="AlphaFoldDB" id="A0A1X7A532"/>
<evidence type="ECO:0000313" key="2">
    <source>
        <dbReference type="EMBL" id="SLN70853.1"/>
    </source>
</evidence>
<protein>
    <submittedName>
        <fullName evidence="2">Uncharacterized protein</fullName>
    </submittedName>
</protein>
<dbReference type="Proteomes" id="UP000193495">
    <property type="component" value="Unassembled WGS sequence"/>
</dbReference>
<dbReference type="Proteomes" id="UP000240624">
    <property type="component" value="Unassembled WGS sequence"/>
</dbReference>
<keyword evidence="4" id="KW-1185">Reference proteome</keyword>
<sequence>MFLSSEIPITVADAARHFQLREATTRKLLAAADIRPVDHNPQRYAWADIWQLEGAAYVSAELAAEFQKPLLKPAVVVFLHFKHLSPRTITDRAKKGRLPGILLGSDWRFRERDMRAAAIHG</sequence>
<dbReference type="EMBL" id="FWFY01000019">
    <property type="protein sequence ID" value="SLN70853.1"/>
    <property type="molecule type" value="Genomic_DNA"/>
</dbReference>
<evidence type="ECO:0000313" key="4">
    <source>
        <dbReference type="Proteomes" id="UP000240624"/>
    </source>
</evidence>
<evidence type="ECO:0000313" key="3">
    <source>
        <dbReference type="Proteomes" id="UP000193495"/>
    </source>
</evidence>
<evidence type="ECO:0000313" key="1">
    <source>
        <dbReference type="EMBL" id="PSK80682.1"/>
    </source>
</evidence>
<reference evidence="1 4" key="2">
    <citation type="submission" date="2018-03" db="EMBL/GenBank/DDBJ databases">
        <title>Genomic Encyclopedia of Archaeal and Bacterial Type Strains, Phase II (KMG-II): from individual species to whole genera.</title>
        <authorList>
            <person name="Goeker M."/>
        </authorList>
    </citation>
    <scope>NUCLEOTIDE SEQUENCE [LARGE SCALE GENOMIC DNA]</scope>
    <source>
        <strain evidence="1 4">DSM 29956</strain>
    </source>
</reference>
<dbReference type="EMBL" id="PYGB01000020">
    <property type="protein sequence ID" value="PSK80682.1"/>
    <property type="molecule type" value="Genomic_DNA"/>
</dbReference>
<proteinExistence type="predicted"/>
<gene>
    <name evidence="1" type="ORF">CLV79_12024</name>
    <name evidence="2" type="ORF">LOS8367_03579</name>
</gene>
<name>A0A1X7A532_9RHOB</name>
<dbReference type="OrthoDB" id="7744935at2"/>
<accession>A0A1X7A532</accession>